<name>A0A292PW36_9PEZI</name>
<dbReference type="PANTHER" id="PTHR24198">
    <property type="entry name" value="ANKYRIN REPEAT AND PROTEIN KINASE DOMAIN-CONTAINING PROTEIN"/>
    <property type="match status" value="1"/>
</dbReference>
<dbReference type="GO" id="GO:0005737">
    <property type="term" value="C:cytoplasm"/>
    <property type="evidence" value="ECO:0007669"/>
    <property type="project" value="TreeGrafter"/>
</dbReference>
<feature type="repeat" description="ANK" evidence="3">
    <location>
        <begin position="115"/>
        <end position="147"/>
    </location>
</feature>
<keyword evidence="2 3" id="KW-0040">ANK repeat</keyword>
<dbReference type="InterPro" id="IPR002110">
    <property type="entry name" value="Ankyrin_rpt"/>
</dbReference>
<dbReference type="PROSITE" id="PS50297">
    <property type="entry name" value="ANK_REP_REGION"/>
    <property type="match status" value="2"/>
</dbReference>
<dbReference type="SUPFAM" id="SSF48403">
    <property type="entry name" value="Ankyrin repeat"/>
    <property type="match status" value="1"/>
</dbReference>
<protein>
    <submittedName>
        <fullName evidence="4">Uncharacterized protein</fullName>
    </submittedName>
</protein>
<dbReference type="PANTHER" id="PTHR24198:SF165">
    <property type="entry name" value="ANKYRIN REPEAT-CONTAINING PROTEIN-RELATED"/>
    <property type="match status" value="1"/>
</dbReference>
<evidence type="ECO:0000256" key="2">
    <source>
        <dbReference type="ARBA" id="ARBA00023043"/>
    </source>
</evidence>
<sequence length="252" mass="26790">MDPVAPLTGRPVPLLNRAAMAGNVPAVSALLASLGTAPIPSRRRPYHTPALVSAVQKGFVDVVKVLCEDERVNVNVVDRVREVSVLHLAVQIGGQEVVRCLLRGNNIKVDVRCPSGGTPLCLAARKGNLAMVRLLLEGGAGVNLSGGLTQCPGPSELSNGGGIRPSYTPLHFATIGGHLSVVRFLAEWEGVDINARDVEGYTPLDYALRRGHIKIARVLKGHGATDKKYKKRRQLRGYAVALMGLGSCSRSV</sequence>
<evidence type="ECO:0000256" key="3">
    <source>
        <dbReference type="PROSITE-ProRule" id="PRU00023"/>
    </source>
</evidence>
<dbReference type="AlphaFoldDB" id="A0A292PW36"/>
<dbReference type="Proteomes" id="UP001412239">
    <property type="component" value="Unassembled WGS sequence"/>
</dbReference>
<evidence type="ECO:0000256" key="1">
    <source>
        <dbReference type="ARBA" id="ARBA00022737"/>
    </source>
</evidence>
<dbReference type="Pfam" id="PF12796">
    <property type="entry name" value="Ank_2"/>
    <property type="match status" value="2"/>
</dbReference>
<keyword evidence="1" id="KW-0677">Repeat</keyword>
<dbReference type="InterPro" id="IPR036770">
    <property type="entry name" value="Ankyrin_rpt-contain_sf"/>
</dbReference>
<gene>
    <name evidence="4" type="ORF">GSTUAT00004211001</name>
</gene>
<reference evidence="4" key="1">
    <citation type="submission" date="2015-10" db="EMBL/GenBank/DDBJ databases">
        <authorList>
            <person name="Regsiter A."/>
            <person name="william w."/>
        </authorList>
    </citation>
    <scope>NUCLEOTIDE SEQUENCE</scope>
    <source>
        <strain evidence="4">Montdore</strain>
    </source>
</reference>
<accession>A0A292PW36</accession>
<evidence type="ECO:0000313" key="4">
    <source>
        <dbReference type="EMBL" id="CUS11756.1"/>
    </source>
</evidence>
<dbReference type="PROSITE" id="PS50088">
    <property type="entry name" value="ANK_REPEAT"/>
    <property type="match status" value="2"/>
</dbReference>
<dbReference type="SMART" id="SM00248">
    <property type="entry name" value="ANK"/>
    <property type="match status" value="5"/>
</dbReference>
<keyword evidence="5" id="KW-1185">Reference proteome</keyword>
<dbReference type="EMBL" id="LN891013">
    <property type="protein sequence ID" value="CUS11756.1"/>
    <property type="molecule type" value="Genomic_DNA"/>
</dbReference>
<dbReference type="Gene3D" id="1.25.40.20">
    <property type="entry name" value="Ankyrin repeat-containing domain"/>
    <property type="match status" value="2"/>
</dbReference>
<evidence type="ECO:0000313" key="5">
    <source>
        <dbReference type="Proteomes" id="UP001412239"/>
    </source>
</evidence>
<proteinExistence type="predicted"/>
<organism evidence="4 5">
    <name type="scientific">Tuber aestivum</name>
    <name type="common">summer truffle</name>
    <dbReference type="NCBI Taxonomy" id="59557"/>
    <lineage>
        <taxon>Eukaryota</taxon>
        <taxon>Fungi</taxon>
        <taxon>Dikarya</taxon>
        <taxon>Ascomycota</taxon>
        <taxon>Pezizomycotina</taxon>
        <taxon>Pezizomycetes</taxon>
        <taxon>Pezizales</taxon>
        <taxon>Tuberaceae</taxon>
        <taxon>Tuber</taxon>
    </lineage>
</organism>
<feature type="repeat" description="ANK" evidence="3">
    <location>
        <begin position="199"/>
        <end position="224"/>
    </location>
</feature>